<comment type="caution">
    <text evidence="2">The sequence shown here is derived from an EMBL/GenBank/DDBJ whole genome shotgun (WGS) entry which is preliminary data.</text>
</comment>
<organism evidence="2 3">
    <name type="scientific">Exophiala dermatitidis</name>
    <name type="common">Black yeast-like fungus</name>
    <name type="synonym">Wangiella dermatitidis</name>
    <dbReference type="NCBI Taxonomy" id="5970"/>
    <lineage>
        <taxon>Eukaryota</taxon>
        <taxon>Fungi</taxon>
        <taxon>Dikarya</taxon>
        <taxon>Ascomycota</taxon>
        <taxon>Pezizomycotina</taxon>
        <taxon>Eurotiomycetes</taxon>
        <taxon>Chaetothyriomycetidae</taxon>
        <taxon>Chaetothyriales</taxon>
        <taxon>Herpotrichiellaceae</taxon>
        <taxon>Exophiala</taxon>
    </lineage>
</organism>
<evidence type="ECO:0000259" key="1">
    <source>
        <dbReference type="Pfam" id="PF24494"/>
    </source>
</evidence>
<evidence type="ECO:0000313" key="3">
    <source>
        <dbReference type="Proteomes" id="UP001161757"/>
    </source>
</evidence>
<reference evidence="2" key="1">
    <citation type="submission" date="2023-01" db="EMBL/GenBank/DDBJ databases">
        <title>Exophiala dermititidis isolated from Cystic Fibrosis Patient.</title>
        <authorList>
            <person name="Kurbessoian T."/>
            <person name="Crocker A."/>
            <person name="Murante D."/>
            <person name="Hogan D.A."/>
            <person name="Stajich J.E."/>
        </authorList>
    </citation>
    <scope>NUCLEOTIDE SEQUENCE</scope>
    <source>
        <strain evidence="2">Ex8</strain>
    </source>
</reference>
<feature type="domain" description="DUF7587" evidence="1">
    <location>
        <begin position="287"/>
        <end position="409"/>
    </location>
</feature>
<dbReference type="Pfam" id="PF24494">
    <property type="entry name" value="DUF7587"/>
    <property type="match status" value="1"/>
</dbReference>
<evidence type="ECO:0000313" key="2">
    <source>
        <dbReference type="EMBL" id="KAJ8994848.1"/>
    </source>
</evidence>
<dbReference type="Proteomes" id="UP001161757">
    <property type="component" value="Unassembled WGS sequence"/>
</dbReference>
<dbReference type="InterPro" id="IPR056009">
    <property type="entry name" value="DUF7587"/>
</dbReference>
<proteinExistence type="predicted"/>
<sequence length="589" mass="67161">MLFPQSFPYLGCSQKMSLDSSIEHAERLLHSLNIAENVVQSRRQGQEQERSTRDQLVPLQTSIRTLYQATNNVTSQVQSVESLANDANSAEGLSIAEVCSLHGEIKKLEKAASNIQGALDALHEVTHHCIFLKLSLYGGRGGIVGNKILPHFEKQIKDIIRDVLNDNGDTTALWKVAEECYDQATKPFGKLDAENYFAPLEEAYLQWPYDPDFESEEYYEHENRLDVDEDYAAAFQEQIQRRSDARQQDRKAWPKFWTAVLNEVPDGPTLFCPPARLHTPLSFLEDVPRYLFRTFDGASSGKNDSSVVASIASVLMPSKSRHDLLSMDEDRVTQLLYQHLNKSCFGGDGSDNLMSWTSSLLFAIQYGIWRANIRGISLSDVKICAVDTSNFPKGQFVQDLCLLEAYRVAAQDTDKDTREFFRFRLETDDFYNGEYLSQGQVNHAGRSCVATLEHLLNSGLRQLYPEFGDPRGAEKWTKRVLELRRNWSPGQFTTDQEIELALEVARRCFEKYNSSEIALILLGFKSRKHSRLESTDNPGQFNRRPPKWAEKPVEVHRYWIATEGLHCYSQARINGFVLQRHKALREILG</sequence>
<dbReference type="AlphaFoldDB" id="A0AAN6F0X3"/>
<name>A0AAN6F0X3_EXODE</name>
<gene>
    <name evidence="2" type="ORF">HRR80_001546</name>
</gene>
<protein>
    <recommendedName>
        <fullName evidence="1">DUF7587 domain-containing protein</fullName>
    </recommendedName>
</protein>
<accession>A0AAN6F0X3</accession>
<dbReference type="EMBL" id="JAJGCB010000002">
    <property type="protein sequence ID" value="KAJ8994848.1"/>
    <property type="molecule type" value="Genomic_DNA"/>
</dbReference>